<accession>A0AAD6X275</accession>
<name>A0AAD6X275_9AGAR</name>
<evidence type="ECO:0000313" key="2">
    <source>
        <dbReference type="Proteomes" id="UP001218188"/>
    </source>
</evidence>
<reference evidence="1" key="1">
    <citation type="submission" date="2023-03" db="EMBL/GenBank/DDBJ databases">
        <title>Massive genome expansion in bonnet fungi (Mycena s.s.) driven by repeated elements and novel gene families across ecological guilds.</title>
        <authorList>
            <consortium name="Lawrence Berkeley National Laboratory"/>
            <person name="Harder C.B."/>
            <person name="Miyauchi S."/>
            <person name="Viragh M."/>
            <person name="Kuo A."/>
            <person name="Thoen E."/>
            <person name="Andreopoulos B."/>
            <person name="Lu D."/>
            <person name="Skrede I."/>
            <person name="Drula E."/>
            <person name="Henrissat B."/>
            <person name="Morin E."/>
            <person name="Kohler A."/>
            <person name="Barry K."/>
            <person name="LaButti K."/>
            <person name="Morin E."/>
            <person name="Salamov A."/>
            <person name="Lipzen A."/>
            <person name="Mereny Z."/>
            <person name="Hegedus B."/>
            <person name="Baldrian P."/>
            <person name="Stursova M."/>
            <person name="Weitz H."/>
            <person name="Taylor A."/>
            <person name="Grigoriev I.V."/>
            <person name="Nagy L.G."/>
            <person name="Martin F."/>
            <person name="Kauserud H."/>
        </authorList>
    </citation>
    <scope>NUCLEOTIDE SEQUENCE</scope>
    <source>
        <strain evidence="1">CBHHK200</strain>
    </source>
</reference>
<sequence length="184" mass="21346">VEDFKKLVQKSMLEWLQGEIDSSEKLYLLRGRREPQKDKGPTQVTSCMRHYLTMVKTQEHREAITSVLLSTHRLALEVLRYVDHAHQPVPRAERLCRFCKTEVESPEHALITCESSTTVVQLRAIFLAKLFADLPELRIQMVILSNTEFLKAIIYPRSTIPLVAKFAFDVLEVFYEVPVYRVEA</sequence>
<feature type="non-terminal residue" evidence="1">
    <location>
        <position position="1"/>
    </location>
</feature>
<evidence type="ECO:0000313" key="1">
    <source>
        <dbReference type="EMBL" id="KAJ7032975.1"/>
    </source>
</evidence>
<comment type="caution">
    <text evidence="1">The sequence shown here is derived from an EMBL/GenBank/DDBJ whole genome shotgun (WGS) entry which is preliminary data.</text>
</comment>
<dbReference type="EMBL" id="JARJCM010000068">
    <property type="protein sequence ID" value="KAJ7032975.1"/>
    <property type="molecule type" value="Genomic_DNA"/>
</dbReference>
<keyword evidence="2" id="KW-1185">Reference proteome</keyword>
<dbReference type="Proteomes" id="UP001218188">
    <property type="component" value="Unassembled WGS sequence"/>
</dbReference>
<dbReference type="AlphaFoldDB" id="A0AAD6X275"/>
<gene>
    <name evidence="1" type="ORF">C8F04DRAFT_958179</name>
</gene>
<protein>
    <submittedName>
        <fullName evidence="1">Uncharacterized protein</fullName>
    </submittedName>
</protein>
<organism evidence="1 2">
    <name type="scientific">Mycena alexandri</name>
    <dbReference type="NCBI Taxonomy" id="1745969"/>
    <lineage>
        <taxon>Eukaryota</taxon>
        <taxon>Fungi</taxon>
        <taxon>Dikarya</taxon>
        <taxon>Basidiomycota</taxon>
        <taxon>Agaricomycotina</taxon>
        <taxon>Agaricomycetes</taxon>
        <taxon>Agaricomycetidae</taxon>
        <taxon>Agaricales</taxon>
        <taxon>Marasmiineae</taxon>
        <taxon>Mycenaceae</taxon>
        <taxon>Mycena</taxon>
    </lineage>
</organism>
<proteinExistence type="predicted"/>